<organism evidence="1 2">
    <name type="scientific">Chitiniphilus purpureus</name>
    <dbReference type="NCBI Taxonomy" id="2981137"/>
    <lineage>
        <taxon>Bacteria</taxon>
        <taxon>Pseudomonadati</taxon>
        <taxon>Pseudomonadota</taxon>
        <taxon>Betaproteobacteria</taxon>
        <taxon>Neisseriales</taxon>
        <taxon>Chitinibacteraceae</taxon>
        <taxon>Chitiniphilus</taxon>
    </lineage>
</organism>
<evidence type="ECO:0000313" key="1">
    <source>
        <dbReference type="EMBL" id="UXY14092.1"/>
    </source>
</evidence>
<accession>A0ABY6DIC0</accession>
<protein>
    <recommendedName>
        <fullName evidence="3">Phage protein</fullName>
    </recommendedName>
</protein>
<keyword evidence="2" id="KW-1185">Reference proteome</keyword>
<dbReference type="EMBL" id="CP106753">
    <property type="protein sequence ID" value="UXY14092.1"/>
    <property type="molecule type" value="Genomic_DNA"/>
</dbReference>
<dbReference type="Proteomes" id="UP001061302">
    <property type="component" value="Chromosome"/>
</dbReference>
<name>A0ABY6DIC0_9NEIS</name>
<reference evidence="1" key="1">
    <citation type="submission" date="2022-10" db="EMBL/GenBank/DDBJ databases">
        <title>Chitiniphilus purpureus sp. nov., a novel chitin-degrading bacterium isolated from crawfish pond sediment.</title>
        <authorList>
            <person name="Li K."/>
        </authorList>
    </citation>
    <scope>NUCLEOTIDE SEQUENCE</scope>
    <source>
        <strain evidence="1">CD1</strain>
    </source>
</reference>
<proteinExistence type="predicted"/>
<evidence type="ECO:0008006" key="3">
    <source>
        <dbReference type="Google" id="ProtNLM"/>
    </source>
</evidence>
<sequence>MKFKTTVTVMGVKGFKGEINGDSLNSTTIFVQNALDETKGTQKGFSATEHRFPDVSLYEAMKNHSYPHQAELELELVATGKGDSKTVLRAWHPIRPAQTVNTESGEIKNKV</sequence>
<dbReference type="RefSeq" id="WP_263123392.1">
    <property type="nucleotide sequence ID" value="NZ_CP106753.1"/>
</dbReference>
<gene>
    <name evidence="1" type="ORF">N8I74_12260</name>
</gene>
<evidence type="ECO:0000313" key="2">
    <source>
        <dbReference type="Proteomes" id="UP001061302"/>
    </source>
</evidence>